<sequence length="238" mass="26259">MTHFVFNGKSNKEFGLGIAVGKVHSAASPEVERITVPGRDGDLLVSKNRLNAVERSFPVNLVNEAGLIATNISVISEWLGVLGYHDLTISYDPEFVYRASYLETFSVEETLRQFGKTNITFLCHPIKYYKDGLAKVNLTNGQTLKGKGNVSAKPVIEIRGNGTTILTINGRKTKLKDIQGTITLDMAANQVYSGNLPAWDKMVRAPEYQKPFLDAGPNKISWDGNFQVSIIPNWGVKI</sequence>
<accession>A0A428GJQ6</accession>
<dbReference type="InterPro" id="IPR006520">
    <property type="entry name" value="Dit_BPSPP_N"/>
</dbReference>
<organism evidence="1 2">
    <name type="scientific">Streptococcus cristatus</name>
    <dbReference type="NCBI Taxonomy" id="45634"/>
    <lineage>
        <taxon>Bacteria</taxon>
        <taxon>Bacillati</taxon>
        <taxon>Bacillota</taxon>
        <taxon>Bacilli</taxon>
        <taxon>Lactobacillales</taxon>
        <taxon>Streptococcaceae</taxon>
        <taxon>Streptococcus</taxon>
    </lineage>
</organism>
<name>A0A428GJQ6_STRCR</name>
<comment type="caution">
    <text evidence="1">The sequence shown here is derived from an EMBL/GenBank/DDBJ whole genome shotgun (WGS) entry which is preliminary data.</text>
</comment>
<dbReference type="NCBIfam" id="TIGR01633">
    <property type="entry name" value="phi3626_gp14_N"/>
    <property type="match status" value="1"/>
</dbReference>
<dbReference type="RefSeq" id="WP_125381666.1">
    <property type="nucleotide sequence ID" value="NZ_RJPM01000001.1"/>
</dbReference>
<protein>
    <submittedName>
        <fullName evidence="1">Phage tail protein</fullName>
    </submittedName>
</protein>
<reference evidence="1 2" key="1">
    <citation type="submission" date="2018-11" db="EMBL/GenBank/DDBJ databases">
        <title>Species Designations Belie Phenotypic and Genotypic Heterogeneity in Oral Streptococci.</title>
        <authorList>
            <person name="Velsko I."/>
        </authorList>
    </citation>
    <scope>NUCLEOTIDE SEQUENCE [LARGE SCALE GENOMIC DNA]</scope>
    <source>
        <strain evidence="1 2">BCA6</strain>
    </source>
</reference>
<dbReference type="Proteomes" id="UP000272213">
    <property type="component" value="Unassembled WGS sequence"/>
</dbReference>
<dbReference type="AlphaFoldDB" id="A0A428GJQ6"/>
<gene>
    <name evidence="1" type="ORF">D8798_01010</name>
</gene>
<proteinExistence type="predicted"/>
<dbReference type="Gene3D" id="2.40.30.200">
    <property type="match status" value="1"/>
</dbReference>
<evidence type="ECO:0000313" key="1">
    <source>
        <dbReference type="EMBL" id="RSJ77738.1"/>
    </source>
</evidence>
<dbReference type="EMBL" id="RJPM01000001">
    <property type="protein sequence ID" value="RSJ77738.1"/>
    <property type="molecule type" value="Genomic_DNA"/>
</dbReference>
<evidence type="ECO:0000313" key="2">
    <source>
        <dbReference type="Proteomes" id="UP000272213"/>
    </source>
</evidence>